<dbReference type="InterPro" id="IPR000477">
    <property type="entry name" value="RT_dom"/>
</dbReference>
<dbReference type="AlphaFoldDB" id="A0A8J5ZDG3"/>
<organism evidence="2 3">
    <name type="scientific">Gossypium anomalum</name>
    <dbReference type="NCBI Taxonomy" id="47600"/>
    <lineage>
        <taxon>Eukaryota</taxon>
        <taxon>Viridiplantae</taxon>
        <taxon>Streptophyta</taxon>
        <taxon>Embryophyta</taxon>
        <taxon>Tracheophyta</taxon>
        <taxon>Spermatophyta</taxon>
        <taxon>Magnoliopsida</taxon>
        <taxon>eudicotyledons</taxon>
        <taxon>Gunneridae</taxon>
        <taxon>Pentapetalae</taxon>
        <taxon>rosids</taxon>
        <taxon>malvids</taxon>
        <taxon>Malvales</taxon>
        <taxon>Malvaceae</taxon>
        <taxon>Malvoideae</taxon>
        <taxon>Gossypium</taxon>
    </lineage>
</organism>
<feature type="domain" description="Reverse transcriptase" evidence="1">
    <location>
        <begin position="1"/>
        <end position="155"/>
    </location>
</feature>
<proteinExistence type="predicted"/>
<dbReference type="PROSITE" id="PS50878">
    <property type="entry name" value="RT_POL"/>
    <property type="match status" value="1"/>
</dbReference>
<dbReference type="Proteomes" id="UP000701853">
    <property type="component" value="Chromosome 3"/>
</dbReference>
<accession>A0A8J5ZDG3</accession>
<dbReference type="CDD" id="cd06222">
    <property type="entry name" value="RNase_H_like"/>
    <property type="match status" value="1"/>
</dbReference>
<dbReference type="Pfam" id="PF13456">
    <property type="entry name" value="RVT_3"/>
    <property type="match status" value="1"/>
</dbReference>
<dbReference type="SUPFAM" id="SSF56672">
    <property type="entry name" value="DNA/RNA polymerases"/>
    <property type="match status" value="1"/>
</dbReference>
<evidence type="ECO:0000313" key="2">
    <source>
        <dbReference type="EMBL" id="KAG8499905.1"/>
    </source>
</evidence>
<dbReference type="PANTHER" id="PTHR47074:SF61">
    <property type="entry name" value="RNASE H TYPE-1 DOMAIN-CONTAINING PROTEIN"/>
    <property type="match status" value="1"/>
</dbReference>
<dbReference type="OrthoDB" id="1932527at2759"/>
<dbReference type="GO" id="GO:0003676">
    <property type="term" value="F:nucleic acid binding"/>
    <property type="evidence" value="ECO:0007669"/>
    <property type="project" value="InterPro"/>
</dbReference>
<dbReference type="InterPro" id="IPR002156">
    <property type="entry name" value="RNaseH_domain"/>
</dbReference>
<dbReference type="InterPro" id="IPR043502">
    <property type="entry name" value="DNA/RNA_pol_sf"/>
</dbReference>
<keyword evidence="3" id="KW-1185">Reference proteome</keyword>
<dbReference type="InterPro" id="IPR036397">
    <property type="entry name" value="RNaseH_sf"/>
</dbReference>
<dbReference type="InterPro" id="IPR044730">
    <property type="entry name" value="RNase_H-like_dom_plant"/>
</dbReference>
<dbReference type="GO" id="GO:0004523">
    <property type="term" value="F:RNA-DNA hybrid ribonuclease activity"/>
    <property type="evidence" value="ECO:0007669"/>
    <property type="project" value="InterPro"/>
</dbReference>
<name>A0A8J5ZDG3_9ROSI</name>
<dbReference type="PANTHER" id="PTHR47074">
    <property type="entry name" value="BNAC02G40300D PROTEIN"/>
    <property type="match status" value="1"/>
</dbReference>
<dbReference type="Pfam" id="PF00078">
    <property type="entry name" value="RVT_1"/>
    <property type="match status" value="1"/>
</dbReference>
<evidence type="ECO:0000259" key="1">
    <source>
        <dbReference type="PROSITE" id="PS50878"/>
    </source>
</evidence>
<dbReference type="EMBL" id="JAHUZN010000003">
    <property type="protein sequence ID" value="KAG8499905.1"/>
    <property type="molecule type" value="Genomic_DNA"/>
</dbReference>
<dbReference type="InterPro" id="IPR052929">
    <property type="entry name" value="RNase_H-like_EbsB-rel"/>
</dbReference>
<gene>
    <name evidence="2" type="ORF">CXB51_006559</name>
</gene>
<protein>
    <recommendedName>
        <fullName evidence="1">Reverse transcriptase domain-containing protein</fullName>
    </recommendedName>
</protein>
<comment type="caution">
    <text evidence="2">The sequence shown here is derived from an EMBL/GenBank/DDBJ whole genome shotgun (WGS) entry which is preliminary data.</text>
</comment>
<dbReference type="SUPFAM" id="SSF53098">
    <property type="entry name" value="Ribonuclease H-like"/>
    <property type="match status" value="1"/>
</dbReference>
<dbReference type="Gene3D" id="3.30.420.10">
    <property type="entry name" value="Ribonuclease H-like superfamily/Ribonuclease H"/>
    <property type="match status" value="1"/>
</dbReference>
<reference evidence="2 3" key="1">
    <citation type="journal article" date="2021" name="bioRxiv">
        <title>The Gossypium anomalum genome as a resource for cotton improvement and evolutionary analysis of hybrid incompatibility.</title>
        <authorList>
            <person name="Grover C.E."/>
            <person name="Yuan D."/>
            <person name="Arick M.A."/>
            <person name="Miller E.R."/>
            <person name="Hu G."/>
            <person name="Peterson D.G."/>
            <person name="Wendel J.F."/>
            <person name="Udall J.A."/>
        </authorList>
    </citation>
    <scope>NUCLEOTIDE SEQUENCE [LARGE SCALE GENOMIC DNA]</scope>
    <source>
        <strain evidence="2">JFW-Udall</strain>
        <tissue evidence="2">Leaf</tissue>
    </source>
</reference>
<dbReference type="InterPro" id="IPR012337">
    <property type="entry name" value="RNaseH-like_sf"/>
</dbReference>
<evidence type="ECO:0000313" key="3">
    <source>
        <dbReference type="Proteomes" id="UP000701853"/>
    </source>
</evidence>
<sequence length="561" mass="63721">MAVKLDMSKAYDRVEWNFVGEIMNRMGFAQEWTNSIMKCMSNVSYTTVVNGSIGEIFYPTRGLRQGNPLSPFLFLICAEGLSCLMRLALRDGILKGVKEEDRQLVVHQLGVRISTDLERYLAAKFGSWGTYLHLPGGAFGQQRASFKMDFVGESAEVLRFLYGMIAGFQEVLQWGLVSNTFQLETAQKILQIPLVEHEDFQPPFGSNADLPLSPTTSVFELWRTGVFELWKEDRCIRTLEGWLFSLEVPLFGFDFNEAKELSGRFTSRNRIDFIYAIVYAILMHEGQRAVDGRFGATGQQGAEPQALDVPTTHVGGAITYMNRNIGEWLTWFFERGTKEQCRVFCCSLWFLWSYRNQFVHKRKNFTIRDLVKKIRSYLTELERIREKQLASFTESIHNQAGETTSVTVQFDAAFDKRNFRSASGLVVRDQRGEITAEKTTLHENISSSFVAEAHAGLEAIKLVISMGLSSVVIQGDSKTVIKKCQSQEIDKSVLGAIIRDIQSKRSSLPEVTFQFIHRTVNVQAHNLAKEALKRREGAYLVREGRIHSATVPEGRLREHPD</sequence>